<dbReference type="InterPro" id="IPR008279">
    <property type="entry name" value="PEP-util_enz_mobile_dom"/>
</dbReference>
<evidence type="ECO:0000256" key="2">
    <source>
        <dbReference type="ARBA" id="ARBA00007837"/>
    </source>
</evidence>
<feature type="domain" description="PEP-utilising enzyme mobile" evidence="10">
    <location>
        <begin position="73"/>
        <end position="143"/>
    </location>
</feature>
<evidence type="ECO:0000256" key="8">
    <source>
        <dbReference type="ARBA" id="ARBA00022840"/>
    </source>
</evidence>
<dbReference type="GO" id="GO:0008986">
    <property type="term" value="F:pyruvate, water dikinase activity"/>
    <property type="evidence" value="ECO:0007669"/>
    <property type="project" value="InterPro"/>
</dbReference>
<keyword evidence="9" id="KW-0460">Magnesium</keyword>
<evidence type="ECO:0000256" key="7">
    <source>
        <dbReference type="ARBA" id="ARBA00022777"/>
    </source>
</evidence>
<dbReference type="Gene3D" id="3.50.30.10">
    <property type="entry name" value="Phosphohistidine domain"/>
    <property type="match status" value="1"/>
</dbReference>
<evidence type="ECO:0000256" key="9">
    <source>
        <dbReference type="ARBA" id="ARBA00022842"/>
    </source>
</evidence>
<dbReference type="Pfam" id="PF01326">
    <property type="entry name" value="PPDK_N"/>
    <property type="match status" value="1"/>
</dbReference>
<proteinExistence type="inferred from homology"/>
<dbReference type="Pfam" id="PF00391">
    <property type="entry name" value="PEP-utilizers"/>
    <property type="match status" value="1"/>
</dbReference>
<keyword evidence="7" id="KW-0418">Kinase</keyword>
<evidence type="ECO:0000256" key="3">
    <source>
        <dbReference type="ARBA" id="ARBA00021623"/>
    </source>
</evidence>
<keyword evidence="4" id="KW-0808">Transferase</keyword>
<dbReference type="EMBL" id="AP023343">
    <property type="protein sequence ID" value="BCI87362.1"/>
    <property type="molecule type" value="Genomic_DNA"/>
</dbReference>
<keyword evidence="5" id="KW-0479">Metal-binding</keyword>
<gene>
    <name evidence="12" type="ORF">NIIDMKKI_25680</name>
</gene>
<name>A0A7G1IBW2_MYCKA</name>
<dbReference type="GO" id="GO:0046872">
    <property type="term" value="F:metal ion binding"/>
    <property type="evidence" value="ECO:0007669"/>
    <property type="project" value="UniProtKB-KW"/>
</dbReference>
<reference evidence="12 13" key="1">
    <citation type="submission" date="2020-07" db="EMBL/GenBank/DDBJ databases">
        <title>Mycobacterium kansasii (former subtype) with zoonotic potential isolated from diseased indoor pet cat, Japan.</title>
        <authorList>
            <person name="Fukano H."/>
            <person name="Terazono T."/>
            <person name="Hoshino Y."/>
        </authorList>
    </citation>
    <scope>NUCLEOTIDE SEQUENCE [LARGE SCALE GENOMIC DNA]</scope>
    <source>
        <strain evidence="12 13">Kuro-I</strain>
    </source>
</reference>
<dbReference type="PROSITE" id="PS00370">
    <property type="entry name" value="PEP_ENZYMES_PHOS_SITE"/>
    <property type="match status" value="1"/>
</dbReference>
<evidence type="ECO:0000313" key="13">
    <source>
        <dbReference type="Proteomes" id="UP000516380"/>
    </source>
</evidence>
<dbReference type="InterPro" id="IPR002192">
    <property type="entry name" value="PPDK_AMP/ATP-bd"/>
</dbReference>
<dbReference type="InterPro" id="IPR018274">
    <property type="entry name" value="PEP_util_AS"/>
</dbReference>
<evidence type="ECO:0000313" key="12">
    <source>
        <dbReference type="EMBL" id="BCI87362.1"/>
    </source>
</evidence>
<dbReference type="GO" id="GO:0005524">
    <property type="term" value="F:ATP binding"/>
    <property type="evidence" value="ECO:0007669"/>
    <property type="project" value="UniProtKB-KW"/>
</dbReference>
<comment type="similarity">
    <text evidence="2">Belongs to the PEP-utilizing enzyme family.</text>
</comment>
<dbReference type="InterPro" id="IPR006319">
    <property type="entry name" value="PEP_synth"/>
</dbReference>
<dbReference type="SUPFAM" id="SSF56059">
    <property type="entry name" value="Glutathione synthetase ATP-binding domain-like"/>
    <property type="match status" value="1"/>
</dbReference>
<keyword evidence="8" id="KW-0067">ATP-binding</keyword>
<organism evidence="12 13">
    <name type="scientific">Mycobacterium kansasii</name>
    <dbReference type="NCBI Taxonomy" id="1768"/>
    <lineage>
        <taxon>Bacteria</taxon>
        <taxon>Bacillati</taxon>
        <taxon>Actinomycetota</taxon>
        <taxon>Actinomycetes</taxon>
        <taxon>Mycobacteriales</taxon>
        <taxon>Mycobacteriaceae</taxon>
        <taxon>Mycobacterium</taxon>
    </lineage>
</organism>
<keyword evidence="6" id="KW-0547">Nucleotide-binding</keyword>
<dbReference type="Gene3D" id="3.30.470.20">
    <property type="entry name" value="ATP-grasp fold, B domain"/>
    <property type="match status" value="1"/>
</dbReference>
<dbReference type="SUPFAM" id="SSF52009">
    <property type="entry name" value="Phosphohistidine domain"/>
    <property type="match status" value="1"/>
</dbReference>
<evidence type="ECO:0000259" key="11">
    <source>
        <dbReference type="Pfam" id="PF01326"/>
    </source>
</evidence>
<dbReference type="PANTHER" id="PTHR43030">
    <property type="entry name" value="PHOSPHOENOLPYRUVATE SYNTHASE"/>
    <property type="match status" value="1"/>
</dbReference>
<protein>
    <recommendedName>
        <fullName evidence="3">Phosphoenolpyruvate synthase</fullName>
    </recommendedName>
</protein>
<comment type="cofactor">
    <cofactor evidence="1">
        <name>Mg(2+)</name>
        <dbReference type="ChEBI" id="CHEBI:18420"/>
    </cofactor>
</comment>
<evidence type="ECO:0000256" key="1">
    <source>
        <dbReference type="ARBA" id="ARBA00001946"/>
    </source>
</evidence>
<dbReference type="InterPro" id="IPR036637">
    <property type="entry name" value="Phosphohistidine_dom_sf"/>
</dbReference>
<evidence type="ECO:0000256" key="4">
    <source>
        <dbReference type="ARBA" id="ARBA00022679"/>
    </source>
</evidence>
<dbReference type="AlphaFoldDB" id="A0A7G1IBW2"/>
<evidence type="ECO:0000256" key="6">
    <source>
        <dbReference type="ARBA" id="ARBA00022741"/>
    </source>
</evidence>
<keyword evidence="13" id="KW-1185">Reference proteome</keyword>
<evidence type="ECO:0000259" key="10">
    <source>
        <dbReference type="Pfam" id="PF00391"/>
    </source>
</evidence>
<accession>A0A7G1IBW2</accession>
<evidence type="ECO:0000256" key="5">
    <source>
        <dbReference type="ARBA" id="ARBA00022723"/>
    </source>
</evidence>
<sequence length="164" mass="17299">MDIEWAKDGLDGKLYIVQARPETAASQRSLTTIETYVLEGKGEILTEGRSVGEKVATGVAKRIDNLGRLSDFRPGQVLVADTTTPDWEPVMKTAAAVVTNRGGRTCHAAIIARELGIPAVVGAGDATTSVPDGQVVTVSCVEGDTGRVYRGEVGFTSTAPKLRI</sequence>
<dbReference type="Proteomes" id="UP000516380">
    <property type="component" value="Chromosome"/>
</dbReference>
<dbReference type="PANTHER" id="PTHR43030:SF1">
    <property type="entry name" value="PHOSPHOENOLPYRUVATE SYNTHASE"/>
    <property type="match status" value="1"/>
</dbReference>
<feature type="domain" description="Pyruvate phosphate dikinase AMP/ATP-binding" evidence="11">
    <location>
        <begin position="1"/>
        <end position="32"/>
    </location>
</feature>